<keyword evidence="2" id="KW-1185">Reference proteome</keyword>
<accession>A0AAD7S0K1</accession>
<evidence type="ECO:0000313" key="1">
    <source>
        <dbReference type="EMBL" id="KAJ8393737.1"/>
    </source>
</evidence>
<gene>
    <name evidence="1" type="ORF">AAFF_G00057900</name>
</gene>
<reference evidence="1" key="1">
    <citation type="journal article" date="2023" name="Science">
        <title>Genome structures resolve the early diversification of teleost fishes.</title>
        <authorList>
            <person name="Parey E."/>
            <person name="Louis A."/>
            <person name="Montfort J."/>
            <person name="Bouchez O."/>
            <person name="Roques C."/>
            <person name="Iampietro C."/>
            <person name="Lluch J."/>
            <person name="Castinel A."/>
            <person name="Donnadieu C."/>
            <person name="Desvignes T."/>
            <person name="Floi Bucao C."/>
            <person name="Jouanno E."/>
            <person name="Wen M."/>
            <person name="Mejri S."/>
            <person name="Dirks R."/>
            <person name="Jansen H."/>
            <person name="Henkel C."/>
            <person name="Chen W.J."/>
            <person name="Zahm M."/>
            <person name="Cabau C."/>
            <person name="Klopp C."/>
            <person name="Thompson A.W."/>
            <person name="Robinson-Rechavi M."/>
            <person name="Braasch I."/>
            <person name="Lecointre G."/>
            <person name="Bobe J."/>
            <person name="Postlethwait J.H."/>
            <person name="Berthelot C."/>
            <person name="Roest Crollius H."/>
            <person name="Guiguen Y."/>
        </authorList>
    </citation>
    <scope>NUCLEOTIDE SEQUENCE</scope>
    <source>
        <strain evidence="1">NC1722</strain>
    </source>
</reference>
<dbReference type="AlphaFoldDB" id="A0AAD7S0K1"/>
<sequence>MNGIFTSYLFAVDGRSGLRVMHIGRFMHPGQEEANTDLRTWKRQIPDLLSLQRPPSPLPLLHRPQDDLSEIKQCVKLSTDHRPAEELQALPTMKRAATSMHSLS</sequence>
<dbReference type="EMBL" id="JAINUG010000134">
    <property type="protein sequence ID" value="KAJ8393737.1"/>
    <property type="molecule type" value="Genomic_DNA"/>
</dbReference>
<dbReference type="Proteomes" id="UP001221898">
    <property type="component" value="Unassembled WGS sequence"/>
</dbReference>
<evidence type="ECO:0000313" key="2">
    <source>
        <dbReference type="Proteomes" id="UP001221898"/>
    </source>
</evidence>
<comment type="caution">
    <text evidence="1">The sequence shown here is derived from an EMBL/GenBank/DDBJ whole genome shotgun (WGS) entry which is preliminary data.</text>
</comment>
<protein>
    <submittedName>
        <fullName evidence="1">Uncharacterized protein</fullName>
    </submittedName>
</protein>
<organism evidence="1 2">
    <name type="scientific">Aldrovandia affinis</name>
    <dbReference type="NCBI Taxonomy" id="143900"/>
    <lineage>
        <taxon>Eukaryota</taxon>
        <taxon>Metazoa</taxon>
        <taxon>Chordata</taxon>
        <taxon>Craniata</taxon>
        <taxon>Vertebrata</taxon>
        <taxon>Euteleostomi</taxon>
        <taxon>Actinopterygii</taxon>
        <taxon>Neopterygii</taxon>
        <taxon>Teleostei</taxon>
        <taxon>Notacanthiformes</taxon>
        <taxon>Halosauridae</taxon>
        <taxon>Aldrovandia</taxon>
    </lineage>
</organism>
<proteinExistence type="predicted"/>
<name>A0AAD7S0K1_9TELE</name>